<dbReference type="Proteomes" id="UP001304243">
    <property type="component" value="Unassembled WGS sequence"/>
</dbReference>
<keyword evidence="4" id="KW-1185">Reference proteome</keyword>
<keyword evidence="1" id="KW-0238">DNA-binding</keyword>
<proteinExistence type="predicted"/>
<evidence type="ECO:0008006" key="5">
    <source>
        <dbReference type="Google" id="ProtNLM"/>
    </source>
</evidence>
<dbReference type="AlphaFoldDB" id="A0AAN7I085"/>
<dbReference type="GO" id="GO:0006310">
    <property type="term" value="P:DNA recombination"/>
    <property type="evidence" value="ECO:0007669"/>
    <property type="project" value="UniProtKB-KW"/>
</dbReference>
<keyword evidence="2" id="KW-0233">DNA recombination</keyword>
<dbReference type="SUPFAM" id="SSF47823">
    <property type="entry name" value="lambda integrase-like, N-terminal domain"/>
    <property type="match status" value="1"/>
</dbReference>
<name>A0AAN7I085_9FUNG</name>
<evidence type="ECO:0000256" key="1">
    <source>
        <dbReference type="ARBA" id="ARBA00023125"/>
    </source>
</evidence>
<dbReference type="EMBL" id="JASEJX010000015">
    <property type="protein sequence ID" value="KAK4514627.1"/>
    <property type="molecule type" value="Genomic_DNA"/>
</dbReference>
<comment type="caution">
    <text evidence="3">The sequence shown here is derived from an EMBL/GenBank/DDBJ whole genome shotgun (WGS) entry which is preliminary data.</text>
</comment>
<dbReference type="InterPro" id="IPR013762">
    <property type="entry name" value="Integrase-like_cat_sf"/>
</dbReference>
<evidence type="ECO:0000256" key="2">
    <source>
        <dbReference type="ARBA" id="ARBA00023172"/>
    </source>
</evidence>
<accession>A0AAN7I085</accession>
<evidence type="ECO:0000313" key="3">
    <source>
        <dbReference type="EMBL" id="KAK4514627.1"/>
    </source>
</evidence>
<organism evidence="3 4">
    <name type="scientific">Mucor velutinosus</name>
    <dbReference type="NCBI Taxonomy" id="708070"/>
    <lineage>
        <taxon>Eukaryota</taxon>
        <taxon>Fungi</taxon>
        <taxon>Fungi incertae sedis</taxon>
        <taxon>Mucoromycota</taxon>
        <taxon>Mucoromycotina</taxon>
        <taxon>Mucoromycetes</taxon>
        <taxon>Mucorales</taxon>
        <taxon>Mucorineae</taxon>
        <taxon>Mucoraceae</taxon>
        <taxon>Mucor</taxon>
    </lineage>
</organism>
<reference evidence="3 4" key="1">
    <citation type="submission" date="2022-11" db="EMBL/GenBank/DDBJ databases">
        <title>Mucor velutinosus strain NIH1002 WGS.</title>
        <authorList>
            <person name="Subramanian P."/>
            <person name="Mullikin J.C."/>
            <person name="Segre J.A."/>
            <person name="Zelazny A.M."/>
        </authorList>
    </citation>
    <scope>NUCLEOTIDE SEQUENCE [LARGE SCALE GENOMIC DNA]</scope>
    <source>
        <strain evidence="3 4">NIH1002</strain>
    </source>
</reference>
<dbReference type="RefSeq" id="XP_064681293.1">
    <property type="nucleotide sequence ID" value="XM_064821607.1"/>
</dbReference>
<dbReference type="GO" id="GO:0003677">
    <property type="term" value="F:DNA binding"/>
    <property type="evidence" value="ECO:0007669"/>
    <property type="project" value="UniProtKB-KW"/>
</dbReference>
<dbReference type="PANTHER" id="PTHR35617">
    <property type="entry name" value="PHAGE_INTEGRASE DOMAIN-CONTAINING PROTEIN"/>
    <property type="match status" value="1"/>
</dbReference>
<dbReference type="Gene3D" id="1.10.443.10">
    <property type="entry name" value="Intergrase catalytic core"/>
    <property type="match status" value="1"/>
</dbReference>
<protein>
    <recommendedName>
        <fullName evidence="5">Tyr recombinase domain-containing protein</fullName>
    </recommendedName>
</protein>
<dbReference type="GeneID" id="89945930"/>
<evidence type="ECO:0000313" key="4">
    <source>
        <dbReference type="Proteomes" id="UP001304243"/>
    </source>
</evidence>
<dbReference type="PANTHER" id="PTHR35617:SF3">
    <property type="entry name" value="CORE-BINDING (CB) DOMAIN-CONTAINING PROTEIN"/>
    <property type="match status" value="1"/>
</dbReference>
<dbReference type="Gene3D" id="1.10.150.130">
    <property type="match status" value="1"/>
</dbReference>
<dbReference type="GO" id="GO:0015074">
    <property type="term" value="P:DNA integration"/>
    <property type="evidence" value="ECO:0007669"/>
    <property type="project" value="InterPro"/>
</dbReference>
<sequence>MDAVTTSGTNNLPQDAPSVTTSELDALRVAIIREQLVKTGLNAQAVGDMLQQRLAPTGTNLGYRKNQLRFLEWAMQHNVPFTTFTPAQLVNFLADMRTRHNLQASALKTLRAAVSHLHEGRNGIRECNIINNYIIDSMMREASPVNIHRPTIDITPAVAFDQSIPSRTTTSIKRLQQKLAFLLTMAAFLRPSNLARIPFASCSITDTGCLSFHAVAPKETRGKRRIIKPFTVHPHASDIELCPVQCFKALRDHPGLASRPSGSQLFVKSHLINQPLSSSAIPSWLHREFIQLCTSESNVSVRSLASSRALDSGISRDNIVALGNWASSETFVRHYQRNQMAQVDFTSTVLSSQDEFFDANDSFGTLD</sequence>
<dbReference type="InterPro" id="IPR011010">
    <property type="entry name" value="DNA_brk_join_enz"/>
</dbReference>
<dbReference type="InterPro" id="IPR010998">
    <property type="entry name" value="Integrase_recombinase_N"/>
</dbReference>
<gene>
    <name evidence="3" type="ORF">ATC70_002228</name>
</gene>
<dbReference type="SUPFAM" id="SSF56349">
    <property type="entry name" value="DNA breaking-rejoining enzymes"/>
    <property type="match status" value="1"/>
</dbReference>